<dbReference type="PANTHER" id="PTHR11845">
    <property type="entry name" value="5'-DEOXYNUCLEOTIDASE HDDC2"/>
    <property type="match status" value="1"/>
</dbReference>
<comment type="catalytic activity">
    <reaction evidence="1">
        <text>a 2'-deoxyribonucleoside 5'-phosphate + H2O = a 2'-deoxyribonucleoside + phosphate</text>
        <dbReference type="Rhea" id="RHEA:36167"/>
        <dbReference type="ChEBI" id="CHEBI:15377"/>
        <dbReference type="ChEBI" id="CHEBI:18274"/>
        <dbReference type="ChEBI" id="CHEBI:43474"/>
        <dbReference type="ChEBI" id="CHEBI:65317"/>
        <dbReference type="EC" id="3.1.3.89"/>
    </reaction>
</comment>
<evidence type="ECO:0000256" key="3">
    <source>
        <dbReference type="ARBA" id="ARBA00001941"/>
    </source>
</evidence>
<comment type="cofactor">
    <cofactor evidence="2">
        <name>Mn(2+)</name>
        <dbReference type="ChEBI" id="CHEBI:29035"/>
    </cofactor>
</comment>
<comment type="caution">
    <text evidence="9">The sequence shown here is derived from an EMBL/GenBank/DDBJ whole genome shotgun (WGS) entry which is preliminary data.</text>
</comment>
<dbReference type="Proteomes" id="UP000824101">
    <property type="component" value="Unassembled WGS sequence"/>
</dbReference>
<evidence type="ECO:0000256" key="2">
    <source>
        <dbReference type="ARBA" id="ARBA00001936"/>
    </source>
</evidence>
<dbReference type="InterPro" id="IPR039356">
    <property type="entry name" value="YfbR/HDDC2"/>
</dbReference>
<evidence type="ECO:0000256" key="6">
    <source>
        <dbReference type="ARBA" id="ARBA00022723"/>
    </source>
</evidence>
<dbReference type="SMART" id="SM00471">
    <property type="entry name" value="HDc"/>
    <property type="match status" value="1"/>
</dbReference>
<dbReference type="InterPro" id="IPR006674">
    <property type="entry name" value="HD_domain"/>
</dbReference>
<evidence type="ECO:0000256" key="1">
    <source>
        <dbReference type="ARBA" id="ARBA00001638"/>
    </source>
</evidence>
<dbReference type="InterPro" id="IPR003607">
    <property type="entry name" value="HD/PDEase_dom"/>
</dbReference>
<proteinExistence type="predicted"/>
<gene>
    <name evidence="9" type="ORF">IAA17_06590</name>
</gene>
<feature type="domain" description="HD/PDEase" evidence="8">
    <location>
        <begin position="29"/>
        <end position="144"/>
    </location>
</feature>
<evidence type="ECO:0000256" key="7">
    <source>
        <dbReference type="ARBA" id="ARBA00022801"/>
    </source>
</evidence>
<evidence type="ECO:0000256" key="4">
    <source>
        <dbReference type="ARBA" id="ARBA00011738"/>
    </source>
</evidence>
<keyword evidence="6" id="KW-0479">Metal-binding</keyword>
<dbReference type="EMBL" id="DXBC01000102">
    <property type="protein sequence ID" value="HIZ79440.1"/>
    <property type="molecule type" value="Genomic_DNA"/>
</dbReference>
<protein>
    <recommendedName>
        <fullName evidence="5">5'-deoxynucleotidase</fullName>
        <ecNumber evidence="5">3.1.3.89</ecNumber>
    </recommendedName>
</protein>
<comment type="subunit">
    <text evidence="4">Homodimer.</text>
</comment>
<accession>A0A9D2GHV2</accession>
<dbReference type="CDD" id="cd00077">
    <property type="entry name" value="HDc"/>
    <property type="match status" value="1"/>
</dbReference>
<dbReference type="Pfam" id="PF13023">
    <property type="entry name" value="HD_3"/>
    <property type="match status" value="1"/>
</dbReference>
<keyword evidence="7" id="KW-0378">Hydrolase</keyword>
<dbReference type="PANTHER" id="PTHR11845:SF13">
    <property type="entry name" value="5'-DEOXYNUCLEOTIDASE HDDC2"/>
    <property type="match status" value="1"/>
</dbReference>
<dbReference type="GO" id="GO:0046872">
    <property type="term" value="F:metal ion binding"/>
    <property type="evidence" value="ECO:0007669"/>
    <property type="project" value="UniProtKB-KW"/>
</dbReference>
<dbReference type="Gene3D" id="1.10.3210.10">
    <property type="entry name" value="Hypothetical protein af1432"/>
    <property type="match status" value="1"/>
</dbReference>
<reference evidence="9" key="1">
    <citation type="journal article" date="2021" name="PeerJ">
        <title>Extensive microbial diversity within the chicken gut microbiome revealed by metagenomics and culture.</title>
        <authorList>
            <person name="Gilroy R."/>
            <person name="Ravi A."/>
            <person name="Getino M."/>
            <person name="Pursley I."/>
            <person name="Horton D.L."/>
            <person name="Alikhan N.F."/>
            <person name="Baker D."/>
            <person name="Gharbi K."/>
            <person name="Hall N."/>
            <person name="Watson M."/>
            <person name="Adriaenssens E.M."/>
            <person name="Foster-Nyarko E."/>
            <person name="Jarju S."/>
            <person name="Secka A."/>
            <person name="Antonio M."/>
            <person name="Oren A."/>
            <person name="Chaudhuri R.R."/>
            <person name="La Ragione R."/>
            <person name="Hildebrand F."/>
            <person name="Pallen M.J."/>
        </authorList>
    </citation>
    <scope>NUCLEOTIDE SEQUENCE</scope>
    <source>
        <strain evidence="9">ChiBcec1-1093</strain>
    </source>
</reference>
<evidence type="ECO:0000259" key="8">
    <source>
        <dbReference type="SMART" id="SM00471"/>
    </source>
</evidence>
<dbReference type="EC" id="3.1.3.89" evidence="5"/>
<dbReference type="AlphaFoldDB" id="A0A9D2GHV2"/>
<reference evidence="9" key="2">
    <citation type="submission" date="2021-04" db="EMBL/GenBank/DDBJ databases">
        <authorList>
            <person name="Gilroy R."/>
        </authorList>
    </citation>
    <scope>NUCLEOTIDE SEQUENCE</scope>
    <source>
        <strain evidence="9">ChiBcec1-1093</strain>
    </source>
</reference>
<dbReference type="GO" id="GO:0002953">
    <property type="term" value="F:5'-deoxynucleotidase activity"/>
    <property type="evidence" value="ECO:0007669"/>
    <property type="project" value="UniProtKB-EC"/>
</dbReference>
<evidence type="ECO:0000313" key="10">
    <source>
        <dbReference type="Proteomes" id="UP000824101"/>
    </source>
</evidence>
<evidence type="ECO:0000313" key="9">
    <source>
        <dbReference type="EMBL" id="HIZ79440.1"/>
    </source>
</evidence>
<evidence type="ECO:0000256" key="5">
    <source>
        <dbReference type="ARBA" id="ARBA00012964"/>
    </source>
</evidence>
<dbReference type="SUPFAM" id="SSF109604">
    <property type="entry name" value="HD-domain/PDEase-like"/>
    <property type="match status" value="1"/>
</dbReference>
<comment type="cofactor">
    <cofactor evidence="3">
        <name>Co(2+)</name>
        <dbReference type="ChEBI" id="CHEBI:48828"/>
    </cofactor>
</comment>
<name>A0A9D2GHV2_9FIRM</name>
<sequence>MEIQALLQAMAVAEHLKNNTRHSWTSQGRHESVAEHSWRVTLMAYFVRDEYPDLDMDKVIRMCLIHDLGEAFTGDIPAFVKTEEDEERETALLSDWVNTLPEPFRTEMGELYREMDAQETAEARLYKALDRMETIIQHNEAPLSTWLPLEYEKNLEYGKEQCAFSPYTKALQEMVKEVCLEKIRQGAAEGADGKETNP</sequence>
<organism evidence="9 10">
    <name type="scientific">Candidatus Lachnoclostridium stercorigallinarum</name>
    <dbReference type="NCBI Taxonomy" id="2838634"/>
    <lineage>
        <taxon>Bacteria</taxon>
        <taxon>Bacillati</taxon>
        <taxon>Bacillota</taxon>
        <taxon>Clostridia</taxon>
        <taxon>Lachnospirales</taxon>
        <taxon>Lachnospiraceae</taxon>
    </lineage>
</organism>
<dbReference type="GO" id="GO:0005737">
    <property type="term" value="C:cytoplasm"/>
    <property type="evidence" value="ECO:0007669"/>
    <property type="project" value="TreeGrafter"/>
</dbReference>